<dbReference type="Proteomes" id="UP000183447">
    <property type="component" value="Unassembled WGS sequence"/>
</dbReference>
<dbReference type="RefSeq" id="WP_072338504.1">
    <property type="nucleotide sequence ID" value="NZ_FPKU01000001.1"/>
</dbReference>
<organism evidence="1 2">
    <name type="scientific">Devosia enhydra</name>
    <dbReference type="NCBI Taxonomy" id="665118"/>
    <lineage>
        <taxon>Bacteria</taxon>
        <taxon>Pseudomonadati</taxon>
        <taxon>Pseudomonadota</taxon>
        <taxon>Alphaproteobacteria</taxon>
        <taxon>Hyphomicrobiales</taxon>
        <taxon>Devosiaceae</taxon>
        <taxon>Devosia</taxon>
    </lineage>
</organism>
<keyword evidence="2" id="KW-1185">Reference proteome</keyword>
<proteinExistence type="predicted"/>
<protein>
    <submittedName>
        <fullName evidence="1">Uncharacterized protein</fullName>
    </submittedName>
</protein>
<dbReference type="AlphaFoldDB" id="A0A1K2HSS0"/>
<evidence type="ECO:0000313" key="1">
    <source>
        <dbReference type="EMBL" id="SFZ80794.1"/>
    </source>
</evidence>
<gene>
    <name evidence="1" type="ORF">SAMN02983003_0136</name>
</gene>
<dbReference type="EMBL" id="FPKU01000001">
    <property type="protein sequence ID" value="SFZ80794.1"/>
    <property type="molecule type" value="Genomic_DNA"/>
</dbReference>
<reference evidence="1 2" key="1">
    <citation type="submission" date="2016-11" db="EMBL/GenBank/DDBJ databases">
        <authorList>
            <person name="Jaros S."/>
            <person name="Januszkiewicz K."/>
            <person name="Wedrychowicz H."/>
        </authorList>
    </citation>
    <scope>NUCLEOTIDE SEQUENCE [LARGE SCALE GENOMIC DNA]</scope>
    <source>
        <strain evidence="1 2">ATCC 23634</strain>
    </source>
</reference>
<evidence type="ECO:0000313" key="2">
    <source>
        <dbReference type="Proteomes" id="UP000183447"/>
    </source>
</evidence>
<sequence>MAGLGRAAKRIAEELGGEVCPEYINATPRRWGVRRNRRHTFCQVPLTHQQRNAVEYPVEKAGLRPEDYLRKVIADAVVPA</sequence>
<name>A0A1K2HSS0_9HYPH</name>
<accession>A0A1K2HSS0</accession>